<dbReference type="InterPro" id="IPR000308">
    <property type="entry name" value="14-3-3"/>
</dbReference>
<reference evidence="5 6" key="1">
    <citation type="submission" date="2023-01" db="EMBL/GenBank/DDBJ databases">
        <authorList>
            <person name="Kreplak J."/>
        </authorList>
    </citation>
    <scope>NUCLEOTIDE SEQUENCE [LARGE SCALE GENOMIC DNA]</scope>
</reference>
<dbReference type="Pfam" id="PF00244">
    <property type="entry name" value="14-3-3"/>
    <property type="match status" value="1"/>
</dbReference>
<dbReference type="Proteomes" id="UP001157006">
    <property type="component" value="Unassembled WGS sequence"/>
</dbReference>
<feature type="coiled-coil region" evidence="3">
    <location>
        <begin position="14"/>
        <end position="41"/>
    </location>
</feature>
<evidence type="ECO:0000256" key="3">
    <source>
        <dbReference type="SAM" id="Coils"/>
    </source>
</evidence>
<evidence type="ECO:0000313" key="6">
    <source>
        <dbReference type="Proteomes" id="UP001157006"/>
    </source>
</evidence>
<protein>
    <recommendedName>
        <fullName evidence="4">14-3-3 domain-containing protein</fullName>
    </recommendedName>
</protein>
<evidence type="ECO:0000256" key="1">
    <source>
        <dbReference type="ARBA" id="ARBA00006141"/>
    </source>
</evidence>
<dbReference type="InterPro" id="IPR023409">
    <property type="entry name" value="14-3-3_CS"/>
</dbReference>
<evidence type="ECO:0000313" key="5">
    <source>
        <dbReference type="EMBL" id="CAI8585375.1"/>
    </source>
</evidence>
<gene>
    <name evidence="5" type="ORF">VFH_U120200</name>
</gene>
<dbReference type="InterPro" id="IPR036815">
    <property type="entry name" value="14-3-3_dom_sf"/>
</dbReference>
<dbReference type="CDD" id="cd10026">
    <property type="entry name" value="14-3-3_plant"/>
    <property type="match status" value="1"/>
</dbReference>
<accession>A0AAV0YLP1</accession>
<dbReference type="SUPFAM" id="SSF48445">
    <property type="entry name" value="14-3-3 protein"/>
    <property type="match status" value="1"/>
</dbReference>
<dbReference type="SMART" id="SM00101">
    <property type="entry name" value="14_3_3"/>
    <property type="match status" value="1"/>
</dbReference>
<name>A0AAV0YLP1_VICFA</name>
<evidence type="ECO:0000259" key="4">
    <source>
        <dbReference type="SMART" id="SM00101"/>
    </source>
</evidence>
<dbReference type="EMBL" id="CATIWC010003680">
    <property type="protein sequence ID" value="CAI8585375.1"/>
    <property type="molecule type" value="Genomic_DNA"/>
</dbReference>
<keyword evidence="3" id="KW-0175">Coiled coil</keyword>
<dbReference type="AlphaFoldDB" id="A0AAV0YLP1"/>
<proteinExistence type="inferred from homology"/>
<comment type="similarity">
    <text evidence="1 2">Belongs to the 14-3-3 family.</text>
</comment>
<sequence length="306" mass="34626">MATAPTPREEFVYMAKLAEQAERYEEMVEFMEKVTAAVESEELTVEERNLLSVAYKNVIGARRASWRIISSIEQKEESRGNDEHVSVIRDYRSKIETELSNICNGILKLLDSRLIPSAALGDSKVFYLKMKGDYHRYLAEFKSGAERKDAAESTLTAYKSAQDIANTELPPTHPIRLGLALNFSVFYYEILNSPDRACGLAKQAFDEAIAELDTLGEESYKDSTLIMQLLRDNLTLWTSDMQDDGADEIKEAAPKGNDEPQEKVLIDNVEATEILGVHGLFYDIWMHWAFLVCPSFCVRVSELPVF</sequence>
<dbReference type="PROSITE" id="PS00796">
    <property type="entry name" value="1433_1"/>
    <property type="match status" value="1"/>
</dbReference>
<organism evidence="5 6">
    <name type="scientific">Vicia faba</name>
    <name type="common">Broad bean</name>
    <name type="synonym">Faba vulgaris</name>
    <dbReference type="NCBI Taxonomy" id="3906"/>
    <lineage>
        <taxon>Eukaryota</taxon>
        <taxon>Viridiplantae</taxon>
        <taxon>Streptophyta</taxon>
        <taxon>Embryophyta</taxon>
        <taxon>Tracheophyta</taxon>
        <taxon>Spermatophyta</taxon>
        <taxon>Magnoliopsida</taxon>
        <taxon>eudicotyledons</taxon>
        <taxon>Gunneridae</taxon>
        <taxon>Pentapetalae</taxon>
        <taxon>rosids</taxon>
        <taxon>fabids</taxon>
        <taxon>Fabales</taxon>
        <taxon>Fabaceae</taxon>
        <taxon>Papilionoideae</taxon>
        <taxon>50 kb inversion clade</taxon>
        <taxon>NPAAA clade</taxon>
        <taxon>Hologalegina</taxon>
        <taxon>IRL clade</taxon>
        <taxon>Fabeae</taxon>
        <taxon>Vicia</taxon>
    </lineage>
</organism>
<keyword evidence="6" id="KW-1185">Reference proteome</keyword>
<comment type="caution">
    <text evidence="5">The sequence shown here is derived from an EMBL/GenBank/DDBJ whole genome shotgun (WGS) entry which is preliminary data.</text>
</comment>
<dbReference type="FunFam" id="1.20.190.20:FF:000002">
    <property type="entry name" value="14-3-3 protein epsilon"/>
    <property type="match status" value="1"/>
</dbReference>
<dbReference type="PRINTS" id="PR00305">
    <property type="entry name" value="1433ZETA"/>
</dbReference>
<dbReference type="PANTHER" id="PTHR18860">
    <property type="entry name" value="14-3-3 PROTEIN"/>
    <property type="match status" value="1"/>
</dbReference>
<feature type="domain" description="14-3-3" evidence="4">
    <location>
        <begin position="8"/>
        <end position="251"/>
    </location>
</feature>
<dbReference type="Gene3D" id="1.20.190.20">
    <property type="entry name" value="14-3-3 domain"/>
    <property type="match status" value="1"/>
</dbReference>
<dbReference type="InterPro" id="IPR023410">
    <property type="entry name" value="14-3-3_domain"/>
</dbReference>
<evidence type="ECO:0000256" key="2">
    <source>
        <dbReference type="RuleBase" id="RU003466"/>
    </source>
</evidence>
<dbReference type="PROSITE" id="PS00797">
    <property type="entry name" value="1433_2"/>
    <property type="match status" value="1"/>
</dbReference>